<organism evidence="8 9">
    <name type="scientific">Schwartzia succinivorans DSM 10502</name>
    <dbReference type="NCBI Taxonomy" id="1123243"/>
    <lineage>
        <taxon>Bacteria</taxon>
        <taxon>Bacillati</taxon>
        <taxon>Bacillota</taxon>
        <taxon>Negativicutes</taxon>
        <taxon>Selenomonadales</taxon>
        <taxon>Selenomonadaceae</taxon>
        <taxon>Schwartzia</taxon>
    </lineage>
</organism>
<dbReference type="SMART" id="SM00267">
    <property type="entry name" value="GGDEF"/>
    <property type="match status" value="1"/>
</dbReference>
<dbReference type="Pfam" id="PF00990">
    <property type="entry name" value="GGDEF"/>
    <property type="match status" value="1"/>
</dbReference>
<dbReference type="InterPro" id="IPR050469">
    <property type="entry name" value="Diguanylate_Cyclase"/>
</dbReference>
<feature type="domain" description="CHASE" evidence="6">
    <location>
        <begin position="111"/>
        <end position="197"/>
    </location>
</feature>
<dbReference type="STRING" id="1123243.SAMN02745190_01938"/>
<dbReference type="RefSeq" id="WP_144340530.1">
    <property type="nucleotide sequence ID" value="NZ_FQUG01000007.1"/>
</dbReference>
<dbReference type="InterPro" id="IPR000160">
    <property type="entry name" value="GGDEF_dom"/>
</dbReference>
<dbReference type="GO" id="GO:0016020">
    <property type="term" value="C:membrane"/>
    <property type="evidence" value="ECO:0007669"/>
    <property type="project" value="UniProtKB-SubCell"/>
</dbReference>
<dbReference type="PROSITE" id="PS50839">
    <property type="entry name" value="CHASE"/>
    <property type="match status" value="1"/>
</dbReference>
<keyword evidence="2 5" id="KW-0812">Transmembrane</keyword>
<dbReference type="CDD" id="cd18773">
    <property type="entry name" value="PDC1_HK_sensor"/>
    <property type="match status" value="1"/>
</dbReference>
<dbReference type="Proteomes" id="UP000184404">
    <property type="component" value="Unassembled WGS sequence"/>
</dbReference>
<name>A0A1M4Z675_9FIRM</name>
<dbReference type="NCBIfam" id="TIGR00254">
    <property type="entry name" value="GGDEF"/>
    <property type="match status" value="1"/>
</dbReference>
<feature type="transmembrane region" description="Helical" evidence="5">
    <location>
        <begin position="262"/>
        <end position="279"/>
    </location>
</feature>
<proteinExistence type="predicted"/>
<dbReference type="PROSITE" id="PS50887">
    <property type="entry name" value="GGDEF"/>
    <property type="match status" value="1"/>
</dbReference>
<evidence type="ECO:0000256" key="4">
    <source>
        <dbReference type="ARBA" id="ARBA00023136"/>
    </source>
</evidence>
<dbReference type="InterPro" id="IPR043128">
    <property type="entry name" value="Rev_trsase/Diguanyl_cyclase"/>
</dbReference>
<dbReference type="InterPro" id="IPR029787">
    <property type="entry name" value="Nucleotide_cyclase"/>
</dbReference>
<evidence type="ECO:0000259" key="6">
    <source>
        <dbReference type="PROSITE" id="PS50839"/>
    </source>
</evidence>
<accession>A0A1M4Z675</accession>
<evidence type="ECO:0000256" key="5">
    <source>
        <dbReference type="SAM" id="Phobius"/>
    </source>
</evidence>
<evidence type="ECO:0000259" key="7">
    <source>
        <dbReference type="PROSITE" id="PS50887"/>
    </source>
</evidence>
<evidence type="ECO:0000256" key="1">
    <source>
        <dbReference type="ARBA" id="ARBA00004370"/>
    </source>
</evidence>
<dbReference type="Gene3D" id="3.30.450.350">
    <property type="entry name" value="CHASE domain"/>
    <property type="match status" value="1"/>
</dbReference>
<dbReference type="OrthoDB" id="9759607at2"/>
<dbReference type="PANTHER" id="PTHR45138:SF9">
    <property type="entry name" value="DIGUANYLATE CYCLASE DGCM-RELATED"/>
    <property type="match status" value="1"/>
</dbReference>
<evidence type="ECO:0000256" key="2">
    <source>
        <dbReference type="ARBA" id="ARBA00022692"/>
    </source>
</evidence>
<feature type="domain" description="GGDEF" evidence="7">
    <location>
        <begin position="315"/>
        <end position="445"/>
    </location>
</feature>
<dbReference type="GO" id="GO:0052621">
    <property type="term" value="F:diguanylate cyclase activity"/>
    <property type="evidence" value="ECO:0007669"/>
    <property type="project" value="TreeGrafter"/>
</dbReference>
<keyword evidence="4 5" id="KW-0472">Membrane</keyword>
<feature type="transmembrane region" description="Helical" evidence="5">
    <location>
        <begin position="12"/>
        <end position="29"/>
    </location>
</feature>
<evidence type="ECO:0000256" key="3">
    <source>
        <dbReference type="ARBA" id="ARBA00022989"/>
    </source>
</evidence>
<dbReference type="Pfam" id="PF03924">
    <property type="entry name" value="CHASE"/>
    <property type="match status" value="1"/>
</dbReference>
<dbReference type="Gene3D" id="3.30.70.270">
    <property type="match status" value="1"/>
</dbReference>
<gene>
    <name evidence="8" type="ORF">SAMN02745190_01938</name>
</gene>
<reference evidence="8 9" key="1">
    <citation type="submission" date="2016-11" db="EMBL/GenBank/DDBJ databases">
        <authorList>
            <person name="Jaros S."/>
            <person name="Januszkiewicz K."/>
            <person name="Wedrychowicz H."/>
        </authorList>
    </citation>
    <scope>NUCLEOTIDE SEQUENCE [LARGE SCALE GENOMIC DNA]</scope>
    <source>
        <strain evidence="8 9">DSM 10502</strain>
    </source>
</reference>
<dbReference type="CDD" id="cd01949">
    <property type="entry name" value="GGDEF"/>
    <property type="match status" value="1"/>
</dbReference>
<keyword evidence="3 5" id="KW-1133">Transmembrane helix</keyword>
<dbReference type="SMART" id="SM01079">
    <property type="entry name" value="CHASE"/>
    <property type="match status" value="1"/>
</dbReference>
<sequence length="455" mass="53130">MDRKKFRYTKIILFALVVAVISGTIIYGLDQSIKKTRREIVAARIQNVADYQIQNLIRMYENYTASWGHLIRQNHGEVSNFPELARKMYTEWNNPAIISIRLAPDGIVNQYIYPKGEEVYINLFEEADRRKEAEYARDTGEMTVSEPIRYYPRDDREIVIRNPIFLNSGRKSRGEFWGFSILILDHEKMLKYTELSSPNILYDYKVQSRIDDEDGPHTITESDTAPLEDPVDYEFPVANTMWRVQGTWHGGWITQDEQRLEWLVWFMTVLISTFLYGFAERHRRLMTVSYTDGLTQVMNRSALRIAFEGFFKKKKRINVMLFDLDFFKQINDTYGHEAGDFVLQKTGDILSSIFRQETCYRYGGDEFLVIDESDAKTMQEKIARLRSGLSELKYKDTALKLTISGGCVSGVPKNKENMRDMLHRADEKLYDSKKAGKNSVQYDVMECFPEKEIGE</sequence>
<dbReference type="GO" id="GO:0007165">
    <property type="term" value="P:signal transduction"/>
    <property type="evidence" value="ECO:0007669"/>
    <property type="project" value="UniProtKB-ARBA"/>
</dbReference>
<keyword evidence="9" id="KW-1185">Reference proteome</keyword>
<dbReference type="SUPFAM" id="SSF55073">
    <property type="entry name" value="Nucleotide cyclase"/>
    <property type="match status" value="1"/>
</dbReference>
<comment type="subcellular location">
    <subcellularLocation>
        <location evidence="1">Membrane</location>
    </subcellularLocation>
</comment>
<dbReference type="EMBL" id="FQUG01000007">
    <property type="protein sequence ID" value="SHF13563.1"/>
    <property type="molecule type" value="Genomic_DNA"/>
</dbReference>
<evidence type="ECO:0000313" key="9">
    <source>
        <dbReference type="Proteomes" id="UP000184404"/>
    </source>
</evidence>
<protein>
    <submittedName>
        <fullName evidence="8">Diguanylate cyclase (GGDEF) domain-containing protein</fullName>
    </submittedName>
</protein>
<evidence type="ECO:0000313" key="8">
    <source>
        <dbReference type="EMBL" id="SHF13563.1"/>
    </source>
</evidence>
<dbReference type="PANTHER" id="PTHR45138">
    <property type="entry name" value="REGULATORY COMPONENTS OF SENSORY TRANSDUCTION SYSTEM"/>
    <property type="match status" value="1"/>
</dbReference>
<dbReference type="InterPro" id="IPR042240">
    <property type="entry name" value="CHASE_sf"/>
</dbReference>
<dbReference type="InterPro" id="IPR006189">
    <property type="entry name" value="CHASE_dom"/>
</dbReference>
<dbReference type="AlphaFoldDB" id="A0A1M4Z675"/>